<dbReference type="PANTHER" id="PTHR37534:SF7">
    <property type="entry name" value="TRANSCRIPTIONAL ACTIVATOR PROTEIN UGA3"/>
    <property type="match status" value="1"/>
</dbReference>
<dbReference type="GO" id="GO:0000976">
    <property type="term" value="F:transcription cis-regulatory region binding"/>
    <property type="evidence" value="ECO:0007669"/>
    <property type="project" value="TreeGrafter"/>
</dbReference>
<dbReference type="Pfam" id="PF11951">
    <property type="entry name" value="Fungal_trans_2"/>
    <property type="match status" value="1"/>
</dbReference>
<evidence type="ECO:0000256" key="1">
    <source>
        <dbReference type="ARBA" id="ARBA00004123"/>
    </source>
</evidence>
<organism evidence="4 5">
    <name type="scientific">Lophium mytilinum</name>
    <dbReference type="NCBI Taxonomy" id="390894"/>
    <lineage>
        <taxon>Eukaryota</taxon>
        <taxon>Fungi</taxon>
        <taxon>Dikarya</taxon>
        <taxon>Ascomycota</taxon>
        <taxon>Pezizomycotina</taxon>
        <taxon>Dothideomycetes</taxon>
        <taxon>Pleosporomycetidae</taxon>
        <taxon>Mytilinidiales</taxon>
        <taxon>Mytilinidiaceae</taxon>
        <taxon>Lophium</taxon>
    </lineage>
</organism>
<evidence type="ECO:0000313" key="4">
    <source>
        <dbReference type="EMBL" id="KAF2491836.1"/>
    </source>
</evidence>
<accession>A0A6A6QIL0</accession>
<dbReference type="Proteomes" id="UP000799750">
    <property type="component" value="Unassembled WGS sequence"/>
</dbReference>
<protein>
    <recommendedName>
        <fullName evidence="6">Fungal-specific transcription factor domain-containing protein</fullName>
    </recommendedName>
</protein>
<comment type="subcellular location">
    <subcellularLocation>
        <location evidence="1">Nucleus</location>
    </subcellularLocation>
</comment>
<sequence>MLDGHESLRPVLSHRVLQSALTNIDTSKGETDLHVGPFSVFSLSQSTGSRAIVCEAPVQHGSNASADDADENEALSPVDPSSIDSLCQNSFNEGDENASHDIATVGNDLDESIPIEDAPDEESIDEIVPDRVSGTITMTRVKQRITPHLFSYLSSSSPEERQLLHYWITNLSGMMIPTPRQDNPFQTIFIPLALSAADAGDSASGNAALLHAIYALSAFNRAQVSATKNHFLSVGTKHHLKSLEYLRCNLVKTDESQKEALLAAIIAMSSIEVIRGTSSSWRVHLTGGRTWLEAIHAKDWTDNYSSNTLHQIFLCVEALNPGNRRRVRDVTSPEDGTPESVALVETMSSPESIRSGYILDKVFGITEPIFYALQRINQLSRRASPVPTEQLDELERHIRLSDPDALIPNAHEQYDQLTQNHACAFYNACLIHFHRTLRRTAPARLQRLVQRSLYHLGEIEKLETDLNVCGLLWPLFITACEVEGSSNLRQACIRLFEKGDLLGIGNMCSAATIVLEVWRRRDEDLLGADVNWQDVMDDLGVDILLT</sequence>
<dbReference type="GO" id="GO:0005634">
    <property type="term" value="C:nucleus"/>
    <property type="evidence" value="ECO:0007669"/>
    <property type="project" value="UniProtKB-SubCell"/>
</dbReference>
<evidence type="ECO:0000256" key="3">
    <source>
        <dbReference type="SAM" id="MobiDB-lite"/>
    </source>
</evidence>
<proteinExistence type="predicted"/>
<feature type="region of interest" description="Disordered" evidence="3">
    <location>
        <begin position="61"/>
        <end position="99"/>
    </location>
</feature>
<dbReference type="GO" id="GO:0003700">
    <property type="term" value="F:DNA-binding transcription factor activity"/>
    <property type="evidence" value="ECO:0007669"/>
    <property type="project" value="TreeGrafter"/>
</dbReference>
<dbReference type="OrthoDB" id="3477330at2759"/>
<dbReference type="AlphaFoldDB" id="A0A6A6QIL0"/>
<evidence type="ECO:0008006" key="6">
    <source>
        <dbReference type="Google" id="ProtNLM"/>
    </source>
</evidence>
<dbReference type="InterPro" id="IPR021858">
    <property type="entry name" value="Fun_TF"/>
</dbReference>
<evidence type="ECO:0000313" key="5">
    <source>
        <dbReference type="Proteomes" id="UP000799750"/>
    </source>
</evidence>
<gene>
    <name evidence="4" type="ORF">BU16DRAFT_565532</name>
</gene>
<feature type="compositionally biased region" description="Polar residues" evidence="3">
    <location>
        <begin position="82"/>
        <end position="92"/>
    </location>
</feature>
<dbReference type="GO" id="GO:0045944">
    <property type="term" value="P:positive regulation of transcription by RNA polymerase II"/>
    <property type="evidence" value="ECO:0007669"/>
    <property type="project" value="TreeGrafter"/>
</dbReference>
<dbReference type="PANTHER" id="PTHR37534">
    <property type="entry name" value="TRANSCRIPTIONAL ACTIVATOR PROTEIN UGA3"/>
    <property type="match status" value="1"/>
</dbReference>
<name>A0A6A6QIL0_9PEZI</name>
<keyword evidence="2" id="KW-0539">Nucleus</keyword>
<evidence type="ECO:0000256" key="2">
    <source>
        <dbReference type="ARBA" id="ARBA00023242"/>
    </source>
</evidence>
<dbReference type="EMBL" id="MU004195">
    <property type="protein sequence ID" value="KAF2491836.1"/>
    <property type="molecule type" value="Genomic_DNA"/>
</dbReference>
<reference evidence="4" key="1">
    <citation type="journal article" date="2020" name="Stud. Mycol.">
        <title>101 Dothideomycetes genomes: a test case for predicting lifestyles and emergence of pathogens.</title>
        <authorList>
            <person name="Haridas S."/>
            <person name="Albert R."/>
            <person name="Binder M."/>
            <person name="Bloem J."/>
            <person name="Labutti K."/>
            <person name="Salamov A."/>
            <person name="Andreopoulos B."/>
            <person name="Baker S."/>
            <person name="Barry K."/>
            <person name="Bills G."/>
            <person name="Bluhm B."/>
            <person name="Cannon C."/>
            <person name="Castanera R."/>
            <person name="Culley D."/>
            <person name="Daum C."/>
            <person name="Ezra D."/>
            <person name="Gonzalez J."/>
            <person name="Henrissat B."/>
            <person name="Kuo A."/>
            <person name="Liang C."/>
            <person name="Lipzen A."/>
            <person name="Lutzoni F."/>
            <person name="Magnuson J."/>
            <person name="Mondo S."/>
            <person name="Nolan M."/>
            <person name="Ohm R."/>
            <person name="Pangilinan J."/>
            <person name="Park H.-J."/>
            <person name="Ramirez L."/>
            <person name="Alfaro M."/>
            <person name="Sun H."/>
            <person name="Tritt A."/>
            <person name="Yoshinaga Y."/>
            <person name="Zwiers L.-H."/>
            <person name="Turgeon B."/>
            <person name="Goodwin S."/>
            <person name="Spatafora J."/>
            <person name="Crous P."/>
            <person name="Grigoriev I."/>
        </authorList>
    </citation>
    <scope>NUCLEOTIDE SEQUENCE</scope>
    <source>
        <strain evidence="4">CBS 269.34</strain>
    </source>
</reference>
<keyword evidence="5" id="KW-1185">Reference proteome</keyword>